<evidence type="ECO:0000313" key="15">
    <source>
        <dbReference type="EMBL" id="GGC47270.1"/>
    </source>
</evidence>
<dbReference type="Proteomes" id="UP000597338">
    <property type="component" value="Unassembled WGS sequence"/>
</dbReference>
<evidence type="ECO:0000256" key="11">
    <source>
        <dbReference type="RuleBase" id="RU003357"/>
    </source>
</evidence>
<reference evidence="16" key="1">
    <citation type="journal article" date="2019" name="Int. J. Syst. Evol. Microbiol.">
        <title>The Global Catalogue of Microorganisms (GCM) 10K type strain sequencing project: providing services to taxonomists for standard genome sequencing and annotation.</title>
        <authorList>
            <consortium name="The Broad Institute Genomics Platform"/>
            <consortium name="The Broad Institute Genome Sequencing Center for Infectious Disease"/>
            <person name="Wu L."/>
            <person name="Ma J."/>
        </authorList>
    </citation>
    <scope>NUCLEOTIDE SEQUENCE [LARGE SCALE GENOMIC DNA]</scope>
    <source>
        <strain evidence="16">CGMCC 1.15342</strain>
    </source>
</reference>
<evidence type="ECO:0000256" key="4">
    <source>
        <dbReference type="ARBA" id="ARBA00022692"/>
    </source>
</evidence>
<keyword evidence="2 10" id="KW-0813">Transport</keyword>
<dbReference type="InterPro" id="IPR037066">
    <property type="entry name" value="Plug_dom_sf"/>
</dbReference>
<feature type="signal peptide" evidence="12">
    <location>
        <begin position="1"/>
        <end position="23"/>
    </location>
</feature>
<dbReference type="SUPFAM" id="SSF56935">
    <property type="entry name" value="Porins"/>
    <property type="match status" value="1"/>
</dbReference>
<dbReference type="InterPro" id="IPR036942">
    <property type="entry name" value="Beta-barrel_TonB_sf"/>
</dbReference>
<dbReference type="SUPFAM" id="SSF49464">
    <property type="entry name" value="Carboxypeptidase regulatory domain-like"/>
    <property type="match status" value="1"/>
</dbReference>
<dbReference type="InterPro" id="IPR039426">
    <property type="entry name" value="TonB-dep_rcpt-like"/>
</dbReference>
<organism evidence="15 16">
    <name type="scientific">Parapedobacter defluvii</name>
    <dbReference type="NCBI Taxonomy" id="2045106"/>
    <lineage>
        <taxon>Bacteria</taxon>
        <taxon>Pseudomonadati</taxon>
        <taxon>Bacteroidota</taxon>
        <taxon>Sphingobacteriia</taxon>
        <taxon>Sphingobacteriales</taxon>
        <taxon>Sphingobacteriaceae</taxon>
        <taxon>Parapedobacter</taxon>
    </lineage>
</organism>
<protein>
    <submittedName>
        <fullName evidence="15">SusC/RagA family TonB-linked outer membrane protein</fullName>
    </submittedName>
</protein>
<dbReference type="Pfam" id="PF07715">
    <property type="entry name" value="Plug"/>
    <property type="match status" value="1"/>
</dbReference>
<evidence type="ECO:0000259" key="13">
    <source>
        <dbReference type="Pfam" id="PF00593"/>
    </source>
</evidence>
<gene>
    <name evidence="15" type="ORF">GCM10011386_44270</name>
</gene>
<keyword evidence="5 12" id="KW-0732">Signal</keyword>
<keyword evidence="3 10" id="KW-1134">Transmembrane beta strand</keyword>
<feature type="domain" description="TonB-dependent receptor-like beta-barrel" evidence="13">
    <location>
        <begin position="432"/>
        <end position="922"/>
    </location>
</feature>
<dbReference type="InterPro" id="IPR023997">
    <property type="entry name" value="TonB-dep_OMP_SusC/RagA_CS"/>
</dbReference>
<keyword evidence="7 10" id="KW-0472">Membrane</keyword>
<dbReference type="Pfam" id="PF00593">
    <property type="entry name" value="TonB_dep_Rec_b-barrel"/>
    <property type="match status" value="1"/>
</dbReference>
<dbReference type="NCBIfam" id="TIGR04057">
    <property type="entry name" value="SusC_RagA_signa"/>
    <property type="match status" value="1"/>
</dbReference>
<evidence type="ECO:0000256" key="9">
    <source>
        <dbReference type="ARBA" id="ARBA00023237"/>
    </source>
</evidence>
<dbReference type="PANTHER" id="PTHR30069">
    <property type="entry name" value="TONB-DEPENDENT OUTER MEMBRANE RECEPTOR"/>
    <property type="match status" value="1"/>
</dbReference>
<feature type="chain" id="PRO_5045556508" evidence="12">
    <location>
        <begin position="24"/>
        <end position="971"/>
    </location>
</feature>
<evidence type="ECO:0000256" key="8">
    <source>
        <dbReference type="ARBA" id="ARBA00023170"/>
    </source>
</evidence>
<sequence length="971" mass="106281">MNLNKFSLWLMACLACLINTLYAQEKLTVSGTVVNPDQAALTGVSVVSASGAGTVTDGDGKFTLSVTRGETLTFSYVGYQTVTETAGPEMFIELLPTAAVLDEVVVVGVGYGTMRKSDLTGAIASVSAKDLRKGVITSAEQLLQGKVAGLTVTQPSGDPTQGSALRLRGGTSLSASNSPLIVVDGIPGVDMNTVQPSEIVSIDVLKDASAAAIYGSRGANGVIIVTTNRETGQRSMSYNGYVAVGNAANQLDLLSANQWRDYVRKNNVAGAVDYGGDTDWQNELQRTAVSNSHTLAFSNGGKDSGFSGSFSYLDAQGIIKKSSLNRLAGSVTGYQYGLNKRLKMEASVHANKDTYQPTNMSIYQLAYNLNPTLPVMQDGQYTQIGGTQNNNPVEVLNNRKDDQTRTRILGFGKAELEIVEGLKGVVNGSYEYNSQQGRFYQPSYAYDGRSDRGYGRRNLGDYTNLQLETYLTYDKTFQNAHRLNLMGGYSYLNNTYEGFGAERRGFDTDLFDYNNLAAGIDFRLGDVYSYKGQAKLISFFGRVNYVYDDRYMVTATLRRDGSSRFGANHKWGFFPSASAAWRISEESFMEGTRDWLNNLKLRIGYGVTGNQDGIGEYRSLSLMGTGGGAYYDQATDSWKQSYGITQNPNPDLKWESTAQTNIGIDIAFLGRFNATIDAYIKKTSDLLYTYNVPQPPYLYDKMLANVGDLSNRGIELTLGANLINNDRFTWNANLVMAHNKQKVDRLSNDIYQTDAVPSGNLHDLTGMSGVFTQLLKEGYAVGTFWGPKFLGLDDDGKFILETDDAGNVIQQYLGNAQPSLSLGFATDFAYRGFDLNIAANGMFGQKILNAQAMNISYPGRLPGYNILDSWLDKNVTEGPIYSDYWIEDGSFLRLQSVTLGYTLPVHNAWFSRIRVYATGENLLTFTGYSGLDPEVNFSGLNSPGIDKSIGPGDNYYYPRAKTFSFGINLSF</sequence>
<dbReference type="Gene3D" id="2.40.170.20">
    <property type="entry name" value="TonB-dependent receptor, beta-barrel domain"/>
    <property type="match status" value="1"/>
</dbReference>
<evidence type="ECO:0000256" key="2">
    <source>
        <dbReference type="ARBA" id="ARBA00022448"/>
    </source>
</evidence>
<keyword evidence="16" id="KW-1185">Reference proteome</keyword>
<dbReference type="InterPro" id="IPR023996">
    <property type="entry name" value="TonB-dep_OMP_SusC/RagA"/>
</dbReference>
<evidence type="ECO:0000256" key="7">
    <source>
        <dbReference type="ARBA" id="ARBA00023136"/>
    </source>
</evidence>
<dbReference type="Gene3D" id="2.170.130.10">
    <property type="entry name" value="TonB-dependent receptor, plug domain"/>
    <property type="match status" value="1"/>
</dbReference>
<dbReference type="InterPro" id="IPR012910">
    <property type="entry name" value="Plug_dom"/>
</dbReference>
<dbReference type="EMBL" id="BMIK01000026">
    <property type="protein sequence ID" value="GGC47270.1"/>
    <property type="molecule type" value="Genomic_DNA"/>
</dbReference>
<evidence type="ECO:0000256" key="6">
    <source>
        <dbReference type="ARBA" id="ARBA00023077"/>
    </source>
</evidence>
<keyword evidence="9 10" id="KW-0998">Cell outer membrane</keyword>
<dbReference type="PROSITE" id="PS52016">
    <property type="entry name" value="TONB_DEPENDENT_REC_3"/>
    <property type="match status" value="1"/>
</dbReference>
<comment type="similarity">
    <text evidence="10 11">Belongs to the TonB-dependent receptor family.</text>
</comment>
<name>A0ABQ1MUG3_9SPHI</name>
<dbReference type="PANTHER" id="PTHR30069:SF29">
    <property type="entry name" value="HEMOGLOBIN AND HEMOGLOBIN-HAPTOGLOBIN-BINDING PROTEIN 1-RELATED"/>
    <property type="match status" value="1"/>
</dbReference>
<evidence type="ECO:0000313" key="16">
    <source>
        <dbReference type="Proteomes" id="UP000597338"/>
    </source>
</evidence>
<evidence type="ECO:0000259" key="14">
    <source>
        <dbReference type="Pfam" id="PF07715"/>
    </source>
</evidence>
<keyword evidence="4 10" id="KW-0812">Transmembrane</keyword>
<accession>A0ABQ1MUG3</accession>
<evidence type="ECO:0000256" key="12">
    <source>
        <dbReference type="SAM" id="SignalP"/>
    </source>
</evidence>
<dbReference type="RefSeq" id="WP_188753659.1">
    <property type="nucleotide sequence ID" value="NZ_BMIK01000026.1"/>
</dbReference>
<evidence type="ECO:0000256" key="5">
    <source>
        <dbReference type="ARBA" id="ARBA00022729"/>
    </source>
</evidence>
<dbReference type="InterPro" id="IPR008969">
    <property type="entry name" value="CarboxyPept-like_regulatory"/>
</dbReference>
<keyword evidence="8" id="KW-0675">Receptor</keyword>
<comment type="subcellular location">
    <subcellularLocation>
        <location evidence="1 10">Cell outer membrane</location>
        <topology evidence="1 10">Multi-pass membrane protein</topology>
    </subcellularLocation>
</comment>
<dbReference type="InterPro" id="IPR000531">
    <property type="entry name" value="Beta-barrel_TonB"/>
</dbReference>
<evidence type="ECO:0000256" key="3">
    <source>
        <dbReference type="ARBA" id="ARBA00022452"/>
    </source>
</evidence>
<proteinExistence type="inferred from homology"/>
<evidence type="ECO:0000256" key="1">
    <source>
        <dbReference type="ARBA" id="ARBA00004571"/>
    </source>
</evidence>
<dbReference type="NCBIfam" id="TIGR04056">
    <property type="entry name" value="OMP_RagA_SusC"/>
    <property type="match status" value="1"/>
</dbReference>
<comment type="caution">
    <text evidence="15">The sequence shown here is derived from an EMBL/GenBank/DDBJ whole genome shotgun (WGS) entry which is preliminary data.</text>
</comment>
<keyword evidence="6 11" id="KW-0798">TonB box</keyword>
<feature type="domain" description="TonB-dependent receptor plug" evidence="14">
    <location>
        <begin position="116"/>
        <end position="222"/>
    </location>
</feature>
<dbReference type="Pfam" id="PF13715">
    <property type="entry name" value="CarbopepD_reg_2"/>
    <property type="match status" value="1"/>
</dbReference>
<evidence type="ECO:0000256" key="10">
    <source>
        <dbReference type="PROSITE-ProRule" id="PRU01360"/>
    </source>
</evidence>